<dbReference type="InterPro" id="IPR045679">
    <property type="entry name" value="DUF6199"/>
</dbReference>
<comment type="caution">
    <text evidence="2">The sequence shown here is derived from an EMBL/GenBank/DDBJ whole genome shotgun (WGS) entry which is preliminary data.</text>
</comment>
<organism evidence="2 3">
    <name type="scientific">Salarchaeum japonicum</name>
    <dbReference type="NCBI Taxonomy" id="555573"/>
    <lineage>
        <taxon>Archaea</taxon>
        <taxon>Methanobacteriati</taxon>
        <taxon>Methanobacteriota</taxon>
        <taxon>Stenosarchaea group</taxon>
        <taxon>Halobacteria</taxon>
        <taxon>Halobacteriales</taxon>
        <taxon>Halobacteriaceae</taxon>
    </lineage>
</organism>
<reference evidence="2 3" key="1">
    <citation type="journal article" date="2019" name="Int. J. Syst. Evol. Microbiol.">
        <title>The Global Catalogue of Microorganisms (GCM) 10K type strain sequencing project: providing services to taxonomists for standard genome sequencing and annotation.</title>
        <authorList>
            <consortium name="The Broad Institute Genomics Platform"/>
            <consortium name="The Broad Institute Genome Sequencing Center for Infectious Disease"/>
            <person name="Wu L."/>
            <person name="Ma J."/>
        </authorList>
    </citation>
    <scope>NUCLEOTIDE SEQUENCE [LARGE SCALE GENOMIC DNA]</scope>
    <source>
        <strain evidence="2 3">JCM 16327</strain>
    </source>
</reference>
<feature type="domain" description="DUF6199" evidence="1">
    <location>
        <begin position="6"/>
        <end position="67"/>
    </location>
</feature>
<dbReference type="RefSeq" id="WP_227260216.1">
    <property type="nucleotide sequence ID" value="NZ_BAAADU010000002.1"/>
</dbReference>
<name>A0AAV3T1R9_9EURY</name>
<protein>
    <recommendedName>
        <fullName evidence="1">DUF6199 domain-containing protein</fullName>
    </recommendedName>
</protein>
<dbReference type="Proteomes" id="UP001500194">
    <property type="component" value="Unassembled WGS sequence"/>
</dbReference>
<dbReference type="GeneID" id="68573438"/>
<keyword evidence="3" id="KW-1185">Reference proteome</keyword>
<dbReference type="Pfam" id="PF19701">
    <property type="entry name" value="DUF6199"/>
    <property type="match status" value="1"/>
</dbReference>
<proteinExistence type="predicted"/>
<gene>
    <name evidence="2" type="ORF">GCM10009019_18810</name>
</gene>
<evidence type="ECO:0000313" key="3">
    <source>
        <dbReference type="Proteomes" id="UP001500194"/>
    </source>
</evidence>
<evidence type="ECO:0000313" key="2">
    <source>
        <dbReference type="EMBL" id="GAA0655298.1"/>
    </source>
</evidence>
<sequence>MSRTLFAAFAVVSGAFGALFPRRVIDPLKRLLLAGYENPEDLEPSDWYVEAVRVQSALTALAGLLALTIDRRRGTEEEADEESASDAAA</sequence>
<dbReference type="AlphaFoldDB" id="A0AAV3T1R9"/>
<evidence type="ECO:0000259" key="1">
    <source>
        <dbReference type="Pfam" id="PF19701"/>
    </source>
</evidence>
<dbReference type="EMBL" id="BAAADU010000002">
    <property type="protein sequence ID" value="GAA0655298.1"/>
    <property type="molecule type" value="Genomic_DNA"/>
</dbReference>
<accession>A0AAV3T1R9</accession>